<evidence type="ECO:0000256" key="1">
    <source>
        <dbReference type="SAM" id="MobiDB-lite"/>
    </source>
</evidence>
<dbReference type="AlphaFoldDB" id="A0AAD7MIN8"/>
<sequence length="195" mass="21236">MTKNFKVPGKVVKVLTFAQAAPANNPIPSAPTSSRQSAPPSSLAPPSDPGSPLSDMTERDADGSSDGDGGGVTTPKIACPKGLTRQTLKQHKEFVHKGNEDNRDKQIDEVHKLAKKHLNLKTTLSYQDTAMVKRVFHAMKAKFPDLKHYTQNWPAKCLFQAHLKVTSDAAKNAIVANFKKEVSVKPSRRAAQGRD</sequence>
<evidence type="ECO:0000313" key="2">
    <source>
        <dbReference type="EMBL" id="KAJ7719226.1"/>
    </source>
</evidence>
<feature type="region of interest" description="Disordered" evidence="1">
    <location>
        <begin position="20"/>
        <end position="81"/>
    </location>
</feature>
<dbReference type="Proteomes" id="UP001215280">
    <property type="component" value="Unassembled WGS sequence"/>
</dbReference>
<organism evidence="2 3">
    <name type="scientific">Mycena maculata</name>
    <dbReference type="NCBI Taxonomy" id="230809"/>
    <lineage>
        <taxon>Eukaryota</taxon>
        <taxon>Fungi</taxon>
        <taxon>Dikarya</taxon>
        <taxon>Basidiomycota</taxon>
        <taxon>Agaricomycotina</taxon>
        <taxon>Agaricomycetes</taxon>
        <taxon>Agaricomycetidae</taxon>
        <taxon>Agaricales</taxon>
        <taxon>Marasmiineae</taxon>
        <taxon>Mycenaceae</taxon>
        <taxon>Mycena</taxon>
    </lineage>
</organism>
<proteinExistence type="predicted"/>
<protein>
    <submittedName>
        <fullName evidence="2">Uncharacterized protein</fullName>
    </submittedName>
</protein>
<feature type="compositionally biased region" description="Low complexity" evidence="1">
    <location>
        <begin position="20"/>
        <end position="41"/>
    </location>
</feature>
<name>A0AAD7MIN8_9AGAR</name>
<keyword evidence="3" id="KW-1185">Reference proteome</keyword>
<accession>A0AAD7MIN8</accession>
<reference evidence="2" key="1">
    <citation type="submission" date="2023-03" db="EMBL/GenBank/DDBJ databases">
        <title>Massive genome expansion in bonnet fungi (Mycena s.s.) driven by repeated elements and novel gene families across ecological guilds.</title>
        <authorList>
            <consortium name="Lawrence Berkeley National Laboratory"/>
            <person name="Harder C.B."/>
            <person name="Miyauchi S."/>
            <person name="Viragh M."/>
            <person name="Kuo A."/>
            <person name="Thoen E."/>
            <person name="Andreopoulos B."/>
            <person name="Lu D."/>
            <person name="Skrede I."/>
            <person name="Drula E."/>
            <person name="Henrissat B."/>
            <person name="Morin E."/>
            <person name="Kohler A."/>
            <person name="Barry K."/>
            <person name="LaButti K."/>
            <person name="Morin E."/>
            <person name="Salamov A."/>
            <person name="Lipzen A."/>
            <person name="Mereny Z."/>
            <person name="Hegedus B."/>
            <person name="Baldrian P."/>
            <person name="Stursova M."/>
            <person name="Weitz H."/>
            <person name="Taylor A."/>
            <person name="Grigoriev I.V."/>
            <person name="Nagy L.G."/>
            <person name="Martin F."/>
            <person name="Kauserud H."/>
        </authorList>
    </citation>
    <scope>NUCLEOTIDE SEQUENCE</scope>
    <source>
        <strain evidence="2">CBHHK188m</strain>
    </source>
</reference>
<comment type="caution">
    <text evidence="2">The sequence shown here is derived from an EMBL/GenBank/DDBJ whole genome shotgun (WGS) entry which is preliminary data.</text>
</comment>
<gene>
    <name evidence="2" type="ORF">DFH07DRAFT_784682</name>
</gene>
<dbReference type="EMBL" id="JARJLG010000294">
    <property type="protein sequence ID" value="KAJ7719226.1"/>
    <property type="molecule type" value="Genomic_DNA"/>
</dbReference>
<evidence type="ECO:0000313" key="3">
    <source>
        <dbReference type="Proteomes" id="UP001215280"/>
    </source>
</evidence>